<dbReference type="Gene3D" id="3.40.50.2000">
    <property type="entry name" value="Glycogen Phosphorylase B"/>
    <property type="match status" value="2"/>
</dbReference>
<dbReference type="AlphaFoldDB" id="A0AAP2GK49"/>
<proteinExistence type="predicted"/>
<accession>A0AAP2GK49</accession>
<dbReference type="PANTHER" id="PTHR46401">
    <property type="entry name" value="GLYCOSYLTRANSFERASE WBBK-RELATED"/>
    <property type="match status" value="1"/>
</dbReference>
<dbReference type="Proteomes" id="UP001319200">
    <property type="component" value="Unassembled WGS sequence"/>
</dbReference>
<dbReference type="CDD" id="cd03801">
    <property type="entry name" value="GT4_PimA-like"/>
    <property type="match status" value="1"/>
</dbReference>
<keyword evidence="3" id="KW-1185">Reference proteome</keyword>
<organism evidence="2 3">
    <name type="scientific">Chryseosolibacter histidini</name>
    <dbReference type="NCBI Taxonomy" id="2782349"/>
    <lineage>
        <taxon>Bacteria</taxon>
        <taxon>Pseudomonadati</taxon>
        <taxon>Bacteroidota</taxon>
        <taxon>Cytophagia</taxon>
        <taxon>Cytophagales</taxon>
        <taxon>Chryseotaleaceae</taxon>
        <taxon>Chryseosolibacter</taxon>
    </lineage>
</organism>
<sequence>MKIVHVSYAATSGHHHPQQWLQAINFFTGIVTQMAKTHDVSSIHCIDYEGVVTHGGAQYHFLKVSRWHRLLPSTVNHCVKTLRPDVVIVHGLHFSWPLLCLRLMLGPRVRYFMQHHAERPVRYHKRLLARWADRFVEGYFFSSAALGKMWQDAGVIRDPAKVHEVMEVSSTFTATDPAAAKVACGVQGDPVYLWVGRLDRNKDPETLLKAFIDFATRHPSATLYMIFTGNTLIETVQALALKKTNQIKLVGAVPHHEMAQWFNAADFIISTSHYEGSGVAVCEAMSCGCIPLLTDIPAFRMMTGDGKCGALFSRGDVAALVSVLEKSVTLDRKEEKRKVLDQFAAALSFEAIATKINAVISSSH</sequence>
<dbReference type="InterPro" id="IPR001296">
    <property type="entry name" value="Glyco_trans_1"/>
</dbReference>
<evidence type="ECO:0000313" key="2">
    <source>
        <dbReference type="EMBL" id="MBT1698976.1"/>
    </source>
</evidence>
<dbReference type="GO" id="GO:0016757">
    <property type="term" value="F:glycosyltransferase activity"/>
    <property type="evidence" value="ECO:0007669"/>
    <property type="project" value="InterPro"/>
</dbReference>
<name>A0AAP2GK49_9BACT</name>
<comment type="caution">
    <text evidence="2">The sequence shown here is derived from an EMBL/GenBank/DDBJ whole genome shotgun (WGS) entry which is preliminary data.</text>
</comment>
<dbReference type="SUPFAM" id="SSF53756">
    <property type="entry name" value="UDP-Glycosyltransferase/glycogen phosphorylase"/>
    <property type="match status" value="1"/>
</dbReference>
<evidence type="ECO:0000313" key="3">
    <source>
        <dbReference type="Proteomes" id="UP001319200"/>
    </source>
</evidence>
<dbReference type="RefSeq" id="WP_254166188.1">
    <property type="nucleotide sequence ID" value="NZ_JAHESF010000019.1"/>
</dbReference>
<reference evidence="2 3" key="1">
    <citation type="submission" date="2021-05" db="EMBL/GenBank/DDBJ databases">
        <title>A Polyphasic approach of four new species of the genus Ohtaekwangia: Ohtaekwangia histidinii sp. nov., Ohtaekwangia cretensis sp. nov., Ohtaekwangia indiensis sp. nov., Ohtaekwangia reichenbachii sp. nov. from diverse environment.</title>
        <authorList>
            <person name="Octaviana S."/>
        </authorList>
    </citation>
    <scope>NUCLEOTIDE SEQUENCE [LARGE SCALE GENOMIC DNA]</scope>
    <source>
        <strain evidence="2 3">PWU4</strain>
    </source>
</reference>
<protein>
    <submittedName>
        <fullName evidence="2">Glycosyltransferase family 4 protein</fullName>
    </submittedName>
</protein>
<gene>
    <name evidence="2" type="ORF">KK083_18930</name>
</gene>
<evidence type="ECO:0000259" key="1">
    <source>
        <dbReference type="Pfam" id="PF00534"/>
    </source>
</evidence>
<dbReference type="EMBL" id="JAHESF010000019">
    <property type="protein sequence ID" value="MBT1698976.1"/>
    <property type="molecule type" value="Genomic_DNA"/>
</dbReference>
<dbReference type="Pfam" id="PF00534">
    <property type="entry name" value="Glycos_transf_1"/>
    <property type="match status" value="1"/>
</dbReference>
<dbReference type="PANTHER" id="PTHR46401:SF8">
    <property type="entry name" value="BLL6006 PROTEIN"/>
    <property type="match status" value="1"/>
</dbReference>
<feature type="domain" description="Glycosyl transferase family 1" evidence="1">
    <location>
        <begin position="188"/>
        <end position="338"/>
    </location>
</feature>